<gene>
    <name evidence="1" type="ORF">RY67_1515</name>
</gene>
<proteinExistence type="predicted"/>
<evidence type="ECO:0000313" key="2">
    <source>
        <dbReference type="Proteomes" id="UP000067206"/>
    </source>
</evidence>
<protein>
    <submittedName>
        <fullName evidence="1">Uncharacterized protein</fullName>
    </submittedName>
</protein>
<dbReference type="Proteomes" id="UP000067206">
    <property type="component" value="Chromosome"/>
</dbReference>
<sequence>MEHGSSMRQYQYAQISDGKAIAEMAGNVDSTSKKALTH</sequence>
<reference evidence="1 2" key="1">
    <citation type="submission" date="2014-12" db="EMBL/GenBank/DDBJ databases">
        <title>Complete genome sequence of Bifidobacterium longum subsp. infantis BT1.</title>
        <authorList>
            <person name="Kim J.F."/>
            <person name="Kwak M.-J."/>
        </authorList>
    </citation>
    <scope>NUCLEOTIDE SEQUENCE [LARGE SCALE GENOMIC DNA]</scope>
    <source>
        <strain evidence="1 2">BT1</strain>
    </source>
</reference>
<dbReference type="EMBL" id="CP010411">
    <property type="protein sequence ID" value="ALE09535.1"/>
    <property type="molecule type" value="Genomic_DNA"/>
</dbReference>
<dbReference type="AlphaFoldDB" id="A0A0M3T6F7"/>
<accession>A0A0M3T6F7</accession>
<name>A0A0M3T6F7_BIFLI</name>
<evidence type="ECO:0000313" key="1">
    <source>
        <dbReference type="EMBL" id="ALE09535.1"/>
    </source>
</evidence>
<organism evidence="1 2">
    <name type="scientific">Bifidobacterium longum subsp. infantis</name>
    <dbReference type="NCBI Taxonomy" id="1682"/>
    <lineage>
        <taxon>Bacteria</taxon>
        <taxon>Bacillati</taxon>
        <taxon>Actinomycetota</taxon>
        <taxon>Actinomycetes</taxon>
        <taxon>Bifidobacteriales</taxon>
        <taxon>Bifidobacteriaceae</taxon>
        <taxon>Bifidobacterium</taxon>
    </lineage>
</organism>